<keyword evidence="3" id="KW-1185">Reference proteome</keyword>
<dbReference type="EMBL" id="JBEPLW010000002">
    <property type="protein sequence ID" value="MET3574565.1"/>
    <property type="molecule type" value="Genomic_DNA"/>
</dbReference>
<evidence type="ECO:0000313" key="3">
    <source>
        <dbReference type="Proteomes" id="UP001549099"/>
    </source>
</evidence>
<feature type="chain" id="PRO_5046278006" description="Cell-wall binding lipoprotein" evidence="1">
    <location>
        <begin position="25"/>
        <end position="206"/>
    </location>
</feature>
<evidence type="ECO:0000313" key="2">
    <source>
        <dbReference type="EMBL" id="MET3574565.1"/>
    </source>
</evidence>
<accession>A0ABV2G8H8</accession>
<dbReference type="RefSeq" id="WP_354194887.1">
    <property type="nucleotide sequence ID" value="NZ_JBEPLW010000002.1"/>
</dbReference>
<reference evidence="2 3" key="1">
    <citation type="submission" date="2024-06" db="EMBL/GenBank/DDBJ databases">
        <title>Genomic Encyclopedia of Type Strains, Phase IV (KMG-IV): sequencing the most valuable type-strain genomes for metagenomic binning, comparative biology and taxonomic classification.</title>
        <authorList>
            <person name="Goeker M."/>
        </authorList>
    </citation>
    <scope>NUCLEOTIDE SEQUENCE [LARGE SCALE GENOMIC DNA]</scope>
    <source>
        <strain evidence="2 3">DSM 26128</strain>
    </source>
</reference>
<name>A0ABV2G8H8_9BACL</name>
<keyword evidence="1" id="KW-0732">Signal</keyword>
<dbReference type="Proteomes" id="UP001549099">
    <property type="component" value="Unassembled WGS sequence"/>
</dbReference>
<comment type="caution">
    <text evidence="2">The sequence shown here is derived from an EMBL/GenBank/DDBJ whole genome shotgun (WGS) entry which is preliminary data.</text>
</comment>
<gene>
    <name evidence="2" type="ORF">ABID49_000447</name>
</gene>
<organism evidence="2 3">
    <name type="scientific">Bhargavaea ullalensis</name>
    <dbReference type="NCBI Taxonomy" id="1265685"/>
    <lineage>
        <taxon>Bacteria</taxon>
        <taxon>Bacillati</taxon>
        <taxon>Bacillota</taxon>
        <taxon>Bacilli</taxon>
        <taxon>Bacillales</taxon>
        <taxon>Caryophanaceae</taxon>
        <taxon>Bhargavaea</taxon>
    </lineage>
</organism>
<protein>
    <recommendedName>
        <fullName evidence="4">Cell-wall binding lipoprotein</fullName>
    </recommendedName>
</protein>
<evidence type="ECO:0000256" key="1">
    <source>
        <dbReference type="SAM" id="SignalP"/>
    </source>
</evidence>
<feature type="signal peptide" evidence="1">
    <location>
        <begin position="1"/>
        <end position="24"/>
    </location>
</feature>
<evidence type="ECO:0008006" key="4">
    <source>
        <dbReference type="Google" id="ProtNLM"/>
    </source>
</evidence>
<sequence>MFKKWLVVTAASALLLGACGTKSAEDIDNVYLQSADYKKAAEVDAPEAYSKDFLLDTSVYMSETADTLAVLDENVENVLENGELKDEEAVKEAIKNFEDFSADFKLSGKSEEEKEIAGLTDETNKNIGIYRDYLNSYMEDPQEKYNTTLSSARSRVLTLTGDMSKALDENGAQPALKKLKEQFDALHYNADFAGFKGNYAVSANQK</sequence>
<proteinExistence type="predicted"/>
<dbReference type="PROSITE" id="PS51257">
    <property type="entry name" value="PROKAR_LIPOPROTEIN"/>
    <property type="match status" value="1"/>
</dbReference>